<name>A0A560DJ48_9BRAD</name>
<keyword evidence="1" id="KW-0472">Membrane</keyword>
<accession>A0A560DJ48</accession>
<dbReference type="InterPro" id="IPR012427">
    <property type="entry name" value="DUF1622"/>
</dbReference>
<dbReference type="PANTHER" id="PTHR38468:SF1">
    <property type="entry name" value="SLL0939 PROTEIN"/>
    <property type="match status" value="1"/>
</dbReference>
<feature type="transmembrane region" description="Helical" evidence="1">
    <location>
        <begin position="20"/>
        <end position="44"/>
    </location>
</feature>
<dbReference type="EMBL" id="VITK01000006">
    <property type="protein sequence ID" value="TWA97130.1"/>
    <property type="molecule type" value="Genomic_DNA"/>
</dbReference>
<gene>
    <name evidence="2" type="ORF">FBZ96_106181</name>
</gene>
<dbReference type="Pfam" id="PF07784">
    <property type="entry name" value="DUF1622"/>
    <property type="match status" value="1"/>
</dbReference>
<keyword evidence="1" id="KW-1133">Transmembrane helix</keyword>
<dbReference type="RefSeq" id="WP_082884832.1">
    <property type="nucleotide sequence ID" value="NZ_LVEM01000001.1"/>
</dbReference>
<dbReference type="OrthoDB" id="9812897at2"/>
<dbReference type="AlphaFoldDB" id="A0A560DJ48"/>
<protein>
    <submittedName>
        <fullName evidence="2">Putative membrane protein</fullName>
    </submittedName>
</protein>
<organism evidence="2 3">
    <name type="scientific">Bradyrhizobium stylosanthis</name>
    <dbReference type="NCBI Taxonomy" id="1803665"/>
    <lineage>
        <taxon>Bacteria</taxon>
        <taxon>Pseudomonadati</taxon>
        <taxon>Pseudomonadota</taxon>
        <taxon>Alphaproteobacteria</taxon>
        <taxon>Hyphomicrobiales</taxon>
        <taxon>Nitrobacteraceae</taxon>
        <taxon>Bradyrhizobium</taxon>
    </lineage>
</organism>
<reference evidence="2 3" key="1">
    <citation type="submission" date="2019-06" db="EMBL/GenBank/DDBJ databases">
        <title>Genomic Encyclopedia of Type Strains, Phase IV (KMG-V): Genome sequencing to study the core and pangenomes of soil and plant-associated prokaryotes.</title>
        <authorList>
            <person name="Whitman W."/>
        </authorList>
    </citation>
    <scope>NUCLEOTIDE SEQUENCE [LARGE SCALE GENOMIC DNA]</scope>
    <source>
        <strain evidence="2 3">BR 510</strain>
    </source>
</reference>
<dbReference type="STRING" id="1803665.GCA_001641335_01088"/>
<sequence length="137" mass="15121">MMTSGLIFTDEIRGLILHGLHWTASTIELLGVVVIVGGVLAAAIRSMNEMRRGNPADAFRSYRATLGRGILLGLEFLIAADIIGMVAIVPSFDRLGILALIIVIRTFLSFSLQIEIEGRWPWRRHDKEMSDAGRCSL</sequence>
<evidence type="ECO:0000313" key="2">
    <source>
        <dbReference type="EMBL" id="TWA97130.1"/>
    </source>
</evidence>
<evidence type="ECO:0000313" key="3">
    <source>
        <dbReference type="Proteomes" id="UP000319949"/>
    </source>
</evidence>
<proteinExistence type="predicted"/>
<feature type="transmembrane region" description="Helical" evidence="1">
    <location>
        <begin position="65"/>
        <end position="89"/>
    </location>
</feature>
<dbReference type="Proteomes" id="UP000319949">
    <property type="component" value="Unassembled WGS sequence"/>
</dbReference>
<keyword evidence="1" id="KW-0812">Transmembrane</keyword>
<keyword evidence="3" id="KW-1185">Reference proteome</keyword>
<evidence type="ECO:0000256" key="1">
    <source>
        <dbReference type="SAM" id="Phobius"/>
    </source>
</evidence>
<dbReference type="PANTHER" id="PTHR38468">
    <property type="entry name" value="SLL0939 PROTEIN"/>
    <property type="match status" value="1"/>
</dbReference>
<feature type="transmembrane region" description="Helical" evidence="1">
    <location>
        <begin position="95"/>
        <end position="114"/>
    </location>
</feature>
<comment type="caution">
    <text evidence="2">The sequence shown here is derived from an EMBL/GenBank/DDBJ whole genome shotgun (WGS) entry which is preliminary data.</text>
</comment>